<evidence type="ECO:0000256" key="1">
    <source>
        <dbReference type="SAM" id="MobiDB-lite"/>
    </source>
</evidence>
<feature type="compositionally biased region" description="Basic and acidic residues" evidence="1">
    <location>
        <begin position="160"/>
        <end position="170"/>
    </location>
</feature>
<feature type="region of interest" description="Disordered" evidence="1">
    <location>
        <begin position="27"/>
        <end position="48"/>
    </location>
</feature>
<feature type="region of interest" description="Disordered" evidence="1">
    <location>
        <begin position="151"/>
        <end position="192"/>
    </location>
</feature>
<feature type="compositionally biased region" description="Basic and acidic residues" evidence="1">
    <location>
        <begin position="28"/>
        <end position="40"/>
    </location>
</feature>
<feature type="compositionally biased region" description="Basic and acidic residues" evidence="1">
    <location>
        <begin position="334"/>
        <end position="353"/>
    </location>
</feature>
<feature type="region of interest" description="Disordered" evidence="1">
    <location>
        <begin position="332"/>
        <end position="365"/>
    </location>
</feature>
<dbReference type="EMBL" id="RJVU01014363">
    <property type="protein sequence ID" value="ROL52857.1"/>
    <property type="molecule type" value="Genomic_DNA"/>
</dbReference>
<feature type="region of interest" description="Disordered" evidence="1">
    <location>
        <begin position="406"/>
        <end position="436"/>
    </location>
</feature>
<gene>
    <name evidence="2" type="ORF">DPX16_8420</name>
</gene>
<reference evidence="2 3" key="1">
    <citation type="submission" date="2018-10" db="EMBL/GenBank/DDBJ databases">
        <title>Genome assembly for a Yunnan-Guizhou Plateau 3E fish, Anabarilius grahami (Regan), and its evolutionary and genetic applications.</title>
        <authorList>
            <person name="Jiang W."/>
        </authorList>
    </citation>
    <scope>NUCLEOTIDE SEQUENCE [LARGE SCALE GENOMIC DNA]</scope>
    <source>
        <strain evidence="2">AG-KIZ</strain>
        <tissue evidence="2">Muscle</tissue>
    </source>
</reference>
<evidence type="ECO:0000313" key="3">
    <source>
        <dbReference type="Proteomes" id="UP000281406"/>
    </source>
</evidence>
<accession>A0A3N0Z300</accession>
<sequence length="436" mass="50577">MTFLSKVLARFSRLPKRLSTRKSVQELSHIHEESIQKPPEDTEVETEERDCEVSSAEMEIFGEKLQLFPNTVEEPLMILVAPLHPATVEEERPPERRGTRKSKKERGENSKTPPPSTVQNDWMETCNMQVAPSEVETPPFTSTIVAESPMIQVAPLHPGTVEEERPPERRGTRKSKKERGENSKTPPPSTIWNAWMETCNMQVTHPENERLEDNIRREKRTKMKRKNDHPEQSTPPPTKVKLAWIETSNTQVSHAQSTKAEEDSEPETMVEILTVAKEKIKKERKIEYWDEIPPPATTKLAWMETSNTQVTHLEERRPKRKENEQQESITLIEYIKEDNSPKEHKTKDRKTEQAKNTPPAAKEKCVQMGGDIKRESSRLSHVQKKEPAVFHIYTMSELKAYEKKMKKKMKEEQKQTQSANEPSLKDGFINRFKKYI</sequence>
<protein>
    <submittedName>
        <fullName evidence="2">Uncharacterized protein</fullName>
    </submittedName>
</protein>
<feature type="region of interest" description="Disordered" evidence="1">
    <location>
        <begin position="87"/>
        <end position="122"/>
    </location>
</feature>
<keyword evidence="3" id="KW-1185">Reference proteome</keyword>
<comment type="caution">
    <text evidence="2">The sequence shown here is derived from an EMBL/GenBank/DDBJ whole genome shotgun (WGS) entry which is preliminary data.</text>
</comment>
<evidence type="ECO:0000313" key="2">
    <source>
        <dbReference type="EMBL" id="ROL52857.1"/>
    </source>
</evidence>
<organism evidence="2 3">
    <name type="scientific">Anabarilius grahami</name>
    <name type="common">Kanglang fish</name>
    <name type="synonym">Barilius grahami</name>
    <dbReference type="NCBI Taxonomy" id="495550"/>
    <lineage>
        <taxon>Eukaryota</taxon>
        <taxon>Metazoa</taxon>
        <taxon>Chordata</taxon>
        <taxon>Craniata</taxon>
        <taxon>Vertebrata</taxon>
        <taxon>Euteleostomi</taxon>
        <taxon>Actinopterygii</taxon>
        <taxon>Neopterygii</taxon>
        <taxon>Teleostei</taxon>
        <taxon>Ostariophysi</taxon>
        <taxon>Cypriniformes</taxon>
        <taxon>Xenocyprididae</taxon>
        <taxon>Xenocypridinae</taxon>
        <taxon>Xenocypridinae incertae sedis</taxon>
        <taxon>Anabarilius</taxon>
    </lineage>
</organism>
<dbReference type="AlphaFoldDB" id="A0A3N0Z300"/>
<dbReference type="Proteomes" id="UP000281406">
    <property type="component" value="Unassembled WGS sequence"/>
</dbReference>
<proteinExistence type="predicted"/>
<name>A0A3N0Z300_ANAGA</name>
<feature type="compositionally biased region" description="Basic and acidic residues" evidence="1">
    <location>
        <begin position="87"/>
        <end position="97"/>
    </location>
</feature>